<reference evidence="1" key="1">
    <citation type="submission" date="2021-06" db="EMBL/GenBank/DDBJ databases">
        <authorList>
            <person name="Kallberg Y."/>
            <person name="Tangrot J."/>
            <person name="Rosling A."/>
        </authorList>
    </citation>
    <scope>NUCLEOTIDE SEQUENCE</scope>
    <source>
        <strain evidence="1">AU212A</strain>
    </source>
</reference>
<name>A0ACA9NMC8_9GLOM</name>
<sequence length="47" mass="5531">MQYFYSDLSFTIDSTDYLKSQPPNLDIPKKFGTQYVRPIAYVRAVPR</sequence>
<proteinExistence type="predicted"/>
<keyword evidence="2" id="KW-1185">Reference proteome</keyword>
<evidence type="ECO:0000313" key="2">
    <source>
        <dbReference type="Proteomes" id="UP000789860"/>
    </source>
</evidence>
<organism evidence="1 2">
    <name type="scientific">Scutellospora calospora</name>
    <dbReference type="NCBI Taxonomy" id="85575"/>
    <lineage>
        <taxon>Eukaryota</taxon>
        <taxon>Fungi</taxon>
        <taxon>Fungi incertae sedis</taxon>
        <taxon>Mucoromycota</taxon>
        <taxon>Glomeromycotina</taxon>
        <taxon>Glomeromycetes</taxon>
        <taxon>Diversisporales</taxon>
        <taxon>Gigasporaceae</taxon>
        <taxon>Scutellospora</taxon>
    </lineage>
</organism>
<feature type="non-terminal residue" evidence="1">
    <location>
        <position position="47"/>
    </location>
</feature>
<protein>
    <submittedName>
        <fullName evidence="1">6379_t:CDS:1</fullName>
    </submittedName>
</protein>
<evidence type="ECO:0000313" key="1">
    <source>
        <dbReference type="EMBL" id="CAG8658950.1"/>
    </source>
</evidence>
<comment type="caution">
    <text evidence="1">The sequence shown here is derived from an EMBL/GenBank/DDBJ whole genome shotgun (WGS) entry which is preliminary data.</text>
</comment>
<dbReference type="Proteomes" id="UP000789860">
    <property type="component" value="Unassembled WGS sequence"/>
</dbReference>
<accession>A0ACA9NMC8</accession>
<dbReference type="EMBL" id="CAJVPM010025693">
    <property type="protein sequence ID" value="CAG8658950.1"/>
    <property type="molecule type" value="Genomic_DNA"/>
</dbReference>
<gene>
    <name evidence="1" type="ORF">SCALOS_LOCUS8957</name>
</gene>